<dbReference type="InterPro" id="IPR028250">
    <property type="entry name" value="DsbDN"/>
</dbReference>
<feature type="chain" id="PRO_5046233282" evidence="1">
    <location>
        <begin position="25"/>
        <end position="273"/>
    </location>
</feature>
<keyword evidence="1" id="KW-0732">Signal</keyword>
<keyword evidence="4" id="KW-1185">Reference proteome</keyword>
<dbReference type="Pfam" id="PF11412">
    <property type="entry name" value="DsbD_N"/>
    <property type="match status" value="1"/>
</dbReference>
<proteinExistence type="predicted"/>
<comment type="caution">
    <text evidence="3">The sequence shown here is derived from an EMBL/GenBank/DDBJ whole genome shotgun (WGS) entry which is preliminary data.</text>
</comment>
<gene>
    <name evidence="3" type="ORF">PUT78_14875</name>
</gene>
<dbReference type="Proteomes" id="UP001431784">
    <property type="component" value="Unassembled WGS sequence"/>
</dbReference>
<evidence type="ECO:0000313" key="3">
    <source>
        <dbReference type="EMBL" id="MDD7972380.1"/>
    </source>
</evidence>
<feature type="domain" description="Thiol:disulfide interchange protein DsbD N-terminal" evidence="2">
    <location>
        <begin position="45"/>
        <end position="149"/>
    </location>
</feature>
<name>A0ABT5TCF6_9RHOB</name>
<dbReference type="RefSeq" id="WP_274353057.1">
    <property type="nucleotide sequence ID" value="NZ_JAQZSM010000015.1"/>
</dbReference>
<evidence type="ECO:0000259" key="2">
    <source>
        <dbReference type="Pfam" id="PF11412"/>
    </source>
</evidence>
<organism evidence="3 4">
    <name type="scientific">Roseinatronobacter alkalisoli</name>
    <dbReference type="NCBI Taxonomy" id="3028235"/>
    <lineage>
        <taxon>Bacteria</taxon>
        <taxon>Pseudomonadati</taxon>
        <taxon>Pseudomonadota</taxon>
        <taxon>Alphaproteobacteria</taxon>
        <taxon>Rhodobacterales</taxon>
        <taxon>Paracoccaceae</taxon>
        <taxon>Roseinatronobacter</taxon>
    </lineage>
</organism>
<evidence type="ECO:0000256" key="1">
    <source>
        <dbReference type="SAM" id="SignalP"/>
    </source>
</evidence>
<dbReference type="EMBL" id="JAQZSM010000015">
    <property type="protein sequence ID" value="MDD7972380.1"/>
    <property type="molecule type" value="Genomic_DNA"/>
</dbReference>
<feature type="signal peptide" evidence="1">
    <location>
        <begin position="1"/>
        <end position="24"/>
    </location>
</feature>
<accession>A0ABT5TCF6</accession>
<sequence>MKICPPFRALALAAALLSPFAVQAQSPAPSDLVQAGIRPGWKTASGTYIAALHLKLSPDWITYWRHPGESGIAPRLDWGASSNLAHVRVHWPEPRLFLKAGFNSIGYAGELVLPVELTPQDAAAPISFDATLSIGVCNDICVPVDLRMQTSLNGGGQHDSVIASALTHRPGTARAAGLRGLTCALDPDSRGLRLSVQMDIPSTGNQEFLLVELPGQGARSHVLPSHREGGTITGQTRLRTKSGQVGAIDRSAIKVSLVSENGTLSHQGCSLAP</sequence>
<evidence type="ECO:0000313" key="4">
    <source>
        <dbReference type="Proteomes" id="UP001431784"/>
    </source>
</evidence>
<reference evidence="3" key="1">
    <citation type="submission" date="2023-02" db="EMBL/GenBank/DDBJ databases">
        <title>Description of Roseinatronobacter alkalisoli sp. nov., an alkaliphilic bacerium isolated from soda soil.</title>
        <authorList>
            <person name="Wei W."/>
        </authorList>
    </citation>
    <scope>NUCLEOTIDE SEQUENCE</scope>
    <source>
        <strain evidence="3">HJB301</strain>
    </source>
</reference>
<protein>
    <submittedName>
        <fullName evidence="3">Protein-disulfide reductase DsbD family protein</fullName>
    </submittedName>
</protein>